<protein>
    <submittedName>
        <fullName evidence="2">Uncharacterized protein</fullName>
    </submittedName>
</protein>
<evidence type="ECO:0000313" key="3">
    <source>
        <dbReference type="Proteomes" id="UP000323386"/>
    </source>
</evidence>
<organism evidence="2 3">
    <name type="scientific">Pseudozyma flocculosa</name>
    <dbReference type="NCBI Taxonomy" id="84751"/>
    <lineage>
        <taxon>Eukaryota</taxon>
        <taxon>Fungi</taxon>
        <taxon>Dikarya</taxon>
        <taxon>Basidiomycota</taxon>
        <taxon>Ustilaginomycotina</taxon>
        <taxon>Ustilaginomycetes</taxon>
        <taxon>Ustilaginales</taxon>
        <taxon>Ustilaginaceae</taxon>
        <taxon>Pseudozyma</taxon>
    </lineage>
</organism>
<feature type="transmembrane region" description="Helical" evidence="1">
    <location>
        <begin position="59"/>
        <end position="87"/>
    </location>
</feature>
<accession>A0A5C3F6Q1</accession>
<evidence type="ECO:0000313" key="2">
    <source>
        <dbReference type="EMBL" id="SPO38931.1"/>
    </source>
</evidence>
<dbReference type="EMBL" id="OOIP01000012">
    <property type="protein sequence ID" value="SPO38931.1"/>
    <property type="molecule type" value="Genomic_DNA"/>
</dbReference>
<name>A0A5C3F6Q1_9BASI</name>
<dbReference type="Proteomes" id="UP000323386">
    <property type="component" value="Unassembled WGS sequence"/>
</dbReference>
<gene>
    <name evidence="2" type="ORF">PSFLO_04410</name>
</gene>
<sequence>MIEGLASAPLLVCCCSGESSALSADVHLSAVPLLASALPLRYAQQQQHYECLPLTSCEFAVAALVLLPLCCAIADSFAPLFLCLLLLHRLTLLLMMLCCCCAAAALLPPAATLLLPAATLLYRRWCSPCVARVADPRLRESAYLPF</sequence>
<reference evidence="2 3" key="1">
    <citation type="submission" date="2018-03" db="EMBL/GenBank/DDBJ databases">
        <authorList>
            <person name="Guldener U."/>
        </authorList>
    </citation>
    <scope>NUCLEOTIDE SEQUENCE [LARGE SCALE GENOMIC DNA]</scope>
    <source>
        <strain evidence="2 3">DAOM196992</strain>
    </source>
</reference>
<keyword evidence="1" id="KW-0472">Membrane</keyword>
<dbReference type="AlphaFoldDB" id="A0A5C3F6Q1"/>
<proteinExistence type="predicted"/>
<keyword evidence="1" id="KW-0812">Transmembrane</keyword>
<keyword evidence="3" id="KW-1185">Reference proteome</keyword>
<feature type="transmembrane region" description="Helical" evidence="1">
    <location>
        <begin position="94"/>
        <end position="115"/>
    </location>
</feature>
<keyword evidence="1" id="KW-1133">Transmembrane helix</keyword>
<evidence type="ECO:0000256" key="1">
    <source>
        <dbReference type="SAM" id="Phobius"/>
    </source>
</evidence>